<dbReference type="EC" id="1.11.1.24" evidence="3"/>
<comment type="function">
    <text evidence="1">Thiol-specific peroxidase that catalyzes the reduction of hydrogen peroxide and organic hydroperoxides to water and alcohols, respectively. Plays a role in cell protection against oxidative stress by detoxifying peroxides and as sensor of hydrogen peroxide-mediated signaling events.</text>
</comment>
<proteinExistence type="inferred from homology"/>
<dbReference type="InterPro" id="IPR036249">
    <property type="entry name" value="Thioredoxin-like_sf"/>
</dbReference>
<dbReference type="EMBL" id="JARYGZ010000001">
    <property type="protein sequence ID" value="MDH7639421.1"/>
    <property type="molecule type" value="Genomic_DNA"/>
</dbReference>
<keyword evidence="7" id="KW-1015">Disulfide bond</keyword>
<organism evidence="14 15">
    <name type="scientific">Sphingomonas oryzagri</name>
    <dbReference type="NCBI Taxonomy" id="3042314"/>
    <lineage>
        <taxon>Bacteria</taxon>
        <taxon>Pseudomonadati</taxon>
        <taxon>Pseudomonadota</taxon>
        <taxon>Alphaproteobacteria</taxon>
        <taxon>Sphingomonadales</taxon>
        <taxon>Sphingomonadaceae</taxon>
        <taxon>Sphingomonas</taxon>
    </lineage>
</organism>
<dbReference type="InterPro" id="IPR000866">
    <property type="entry name" value="AhpC/TSA"/>
</dbReference>
<accession>A0ABT6N274</accession>
<keyword evidence="6 14" id="KW-0560">Oxidoreductase</keyword>
<comment type="catalytic activity">
    <reaction evidence="12">
        <text>a hydroperoxide + [thioredoxin]-dithiol = an alcohol + [thioredoxin]-disulfide + H2O</text>
        <dbReference type="Rhea" id="RHEA:62620"/>
        <dbReference type="Rhea" id="RHEA-COMP:10698"/>
        <dbReference type="Rhea" id="RHEA-COMP:10700"/>
        <dbReference type="ChEBI" id="CHEBI:15377"/>
        <dbReference type="ChEBI" id="CHEBI:29950"/>
        <dbReference type="ChEBI" id="CHEBI:30879"/>
        <dbReference type="ChEBI" id="CHEBI:35924"/>
        <dbReference type="ChEBI" id="CHEBI:50058"/>
        <dbReference type="EC" id="1.11.1.24"/>
    </reaction>
</comment>
<gene>
    <name evidence="14" type="primary">bcp</name>
    <name evidence="14" type="ORF">QGN17_11835</name>
</gene>
<comment type="similarity">
    <text evidence="10">Belongs to the peroxiredoxin family. BCP/PrxQ subfamily.</text>
</comment>
<comment type="subunit">
    <text evidence="2">Monomer.</text>
</comment>
<evidence type="ECO:0000256" key="10">
    <source>
        <dbReference type="ARBA" id="ARBA00038489"/>
    </source>
</evidence>
<feature type="domain" description="Thioredoxin" evidence="13">
    <location>
        <begin position="5"/>
        <end position="158"/>
    </location>
</feature>
<keyword evidence="8" id="KW-0676">Redox-active center</keyword>
<dbReference type="InterPro" id="IPR013766">
    <property type="entry name" value="Thioredoxin_domain"/>
</dbReference>
<dbReference type="Proteomes" id="UP001160625">
    <property type="component" value="Unassembled WGS sequence"/>
</dbReference>
<evidence type="ECO:0000256" key="2">
    <source>
        <dbReference type="ARBA" id="ARBA00011245"/>
    </source>
</evidence>
<dbReference type="PROSITE" id="PS51352">
    <property type="entry name" value="THIOREDOXIN_2"/>
    <property type="match status" value="1"/>
</dbReference>
<dbReference type="InterPro" id="IPR050924">
    <property type="entry name" value="Peroxiredoxin_BCP/PrxQ"/>
</dbReference>
<protein>
    <recommendedName>
        <fullName evidence="3">thioredoxin-dependent peroxiredoxin</fullName>
        <ecNumber evidence="3">1.11.1.24</ecNumber>
    </recommendedName>
    <alternativeName>
        <fullName evidence="9">Thioredoxin peroxidase</fullName>
    </alternativeName>
    <alternativeName>
        <fullName evidence="11">Thioredoxin-dependent peroxiredoxin Bcp</fullName>
    </alternativeName>
</protein>
<keyword evidence="15" id="KW-1185">Reference proteome</keyword>
<evidence type="ECO:0000256" key="8">
    <source>
        <dbReference type="ARBA" id="ARBA00023284"/>
    </source>
</evidence>
<dbReference type="PANTHER" id="PTHR42801:SF4">
    <property type="entry name" value="AHPC_TSA FAMILY PROTEIN"/>
    <property type="match status" value="1"/>
</dbReference>
<evidence type="ECO:0000256" key="7">
    <source>
        <dbReference type="ARBA" id="ARBA00023157"/>
    </source>
</evidence>
<evidence type="ECO:0000256" key="4">
    <source>
        <dbReference type="ARBA" id="ARBA00022559"/>
    </source>
</evidence>
<dbReference type="GO" id="GO:0140824">
    <property type="term" value="F:thioredoxin-dependent peroxiredoxin activity"/>
    <property type="evidence" value="ECO:0007669"/>
    <property type="project" value="UniProtKB-EC"/>
</dbReference>
<dbReference type="InterPro" id="IPR024706">
    <property type="entry name" value="Peroxiredoxin_AhpC-typ"/>
</dbReference>
<evidence type="ECO:0000259" key="13">
    <source>
        <dbReference type="PROSITE" id="PS51352"/>
    </source>
</evidence>
<evidence type="ECO:0000256" key="11">
    <source>
        <dbReference type="ARBA" id="ARBA00042639"/>
    </source>
</evidence>
<reference evidence="14" key="1">
    <citation type="submission" date="2023-04" db="EMBL/GenBank/DDBJ databases">
        <title>Sphingomonas sp. MAHUQ-71 isolated from rice field.</title>
        <authorList>
            <person name="Huq M.A."/>
        </authorList>
    </citation>
    <scope>NUCLEOTIDE SEQUENCE</scope>
    <source>
        <strain evidence="14">MAHUQ-71</strain>
    </source>
</reference>
<sequence>MMAQLNPGDMAPDVTLTTPEGGALTLSQMRGRPLVLYFYPKDDTSGCTREAQDFSHLKAAFDGAGVAVLGVSKDPPAKHVKFAAKHNLTVALASDEDGSVCEAFGTWIEKSLYGRKYMGIDRATFLIDAEGRIAKIWRKVKVPGHAGAVLAEAEALARA</sequence>
<dbReference type="SUPFAM" id="SSF52833">
    <property type="entry name" value="Thioredoxin-like"/>
    <property type="match status" value="1"/>
</dbReference>
<evidence type="ECO:0000256" key="3">
    <source>
        <dbReference type="ARBA" id="ARBA00013017"/>
    </source>
</evidence>
<keyword evidence="5" id="KW-0049">Antioxidant</keyword>
<dbReference type="PIRSF" id="PIRSF000239">
    <property type="entry name" value="AHPC"/>
    <property type="match status" value="1"/>
</dbReference>
<dbReference type="NCBIfam" id="NF006960">
    <property type="entry name" value="PRK09437.1"/>
    <property type="match status" value="1"/>
</dbReference>
<evidence type="ECO:0000256" key="12">
    <source>
        <dbReference type="ARBA" id="ARBA00049091"/>
    </source>
</evidence>
<dbReference type="CDD" id="cd03017">
    <property type="entry name" value="PRX_BCP"/>
    <property type="match status" value="1"/>
</dbReference>
<evidence type="ECO:0000256" key="9">
    <source>
        <dbReference type="ARBA" id="ARBA00032824"/>
    </source>
</evidence>
<evidence type="ECO:0000256" key="6">
    <source>
        <dbReference type="ARBA" id="ARBA00023002"/>
    </source>
</evidence>
<dbReference type="RefSeq" id="WP_281044688.1">
    <property type="nucleotide sequence ID" value="NZ_JARYGZ010000001.1"/>
</dbReference>
<evidence type="ECO:0000256" key="5">
    <source>
        <dbReference type="ARBA" id="ARBA00022862"/>
    </source>
</evidence>
<evidence type="ECO:0000313" key="14">
    <source>
        <dbReference type="EMBL" id="MDH7639421.1"/>
    </source>
</evidence>
<comment type="caution">
    <text evidence="14">The sequence shown here is derived from an EMBL/GenBank/DDBJ whole genome shotgun (WGS) entry which is preliminary data.</text>
</comment>
<keyword evidence="4 14" id="KW-0575">Peroxidase</keyword>
<evidence type="ECO:0000256" key="1">
    <source>
        <dbReference type="ARBA" id="ARBA00003330"/>
    </source>
</evidence>
<dbReference type="Pfam" id="PF00578">
    <property type="entry name" value="AhpC-TSA"/>
    <property type="match status" value="1"/>
</dbReference>
<dbReference type="PANTHER" id="PTHR42801">
    <property type="entry name" value="THIOREDOXIN-DEPENDENT PEROXIDE REDUCTASE"/>
    <property type="match status" value="1"/>
</dbReference>
<name>A0ABT6N274_9SPHN</name>
<evidence type="ECO:0000313" key="15">
    <source>
        <dbReference type="Proteomes" id="UP001160625"/>
    </source>
</evidence>
<dbReference type="Gene3D" id="3.40.30.10">
    <property type="entry name" value="Glutaredoxin"/>
    <property type="match status" value="1"/>
</dbReference>